<dbReference type="AlphaFoldDB" id="A0A250VF90"/>
<dbReference type="Proteomes" id="UP000217446">
    <property type="component" value="Unassembled WGS sequence"/>
</dbReference>
<gene>
    <name evidence="3" type="ORF">SO3561_04364</name>
</gene>
<proteinExistence type="predicted"/>
<feature type="transmembrane region" description="Helical" evidence="2">
    <location>
        <begin position="50"/>
        <end position="69"/>
    </location>
</feature>
<sequence>MTTSLARRVIAVYTRQAPAFQPRSRREVISWAAAIDRQLKRRPGRRGRRASVALTVEFGVSLALIVLSVTDVLRVPIAVVLSFFCLVNLVAMTWLNAGATPVLMERRLKDASQSRSPETDEAGISADDGDGQGSSRD</sequence>
<evidence type="ECO:0000313" key="4">
    <source>
        <dbReference type="Proteomes" id="UP000217446"/>
    </source>
</evidence>
<keyword evidence="2" id="KW-0472">Membrane</keyword>
<accession>A0A250VF90</accession>
<keyword evidence="2" id="KW-0812">Transmembrane</keyword>
<dbReference type="EMBL" id="BDQI01000008">
    <property type="protein sequence ID" value="GAX52845.1"/>
    <property type="molecule type" value="Genomic_DNA"/>
</dbReference>
<comment type="caution">
    <text evidence="3">The sequence shown here is derived from an EMBL/GenBank/DDBJ whole genome shotgun (WGS) entry which is preliminary data.</text>
</comment>
<keyword evidence="2" id="KW-1133">Transmembrane helix</keyword>
<feature type="region of interest" description="Disordered" evidence="1">
    <location>
        <begin position="108"/>
        <end position="137"/>
    </location>
</feature>
<protein>
    <submittedName>
        <fullName evidence="3">Uncharacterized protein</fullName>
    </submittedName>
</protein>
<name>A0A250VF90_STROL</name>
<reference evidence="4" key="1">
    <citation type="submission" date="2017-05" db="EMBL/GenBank/DDBJ databases">
        <title>Streptomyces olivochromogenes NBRC 3561 whole genome shotgun sequence.</title>
        <authorList>
            <person name="Dohra H."/>
            <person name="Kodani S."/>
        </authorList>
    </citation>
    <scope>NUCLEOTIDE SEQUENCE [LARGE SCALE GENOMIC DNA]</scope>
    <source>
        <strain evidence="4">NBRC 3561</strain>
    </source>
</reference>
<evidence type="ECO:0000256" key="2">
    <source>
        <dbReference type="SAM" id="Phobius"/>
    </source>
</evidence>
<keyword evidence="4" id="KW-1185">Reference proteome</keyword>
<dbReference type="STRING" id="1963.AQJ27_10865"/>
<evidence type="ECO:0000256" key="1">
    <source>
        <dbReference type="SAM" id="MobiDB-lite"/>
    </source>
</evidence>
<organism evidence="3 4">
    <name type="scientific">Streptomyces olivochromogenes</name>
    <dbReference type="NCBI Taxonomy" id="1963"/>
    <lineage>
        <taxon>Bacteria</taxon>
        <taxon>Bacillati</taxon>
        <taxon>Actinomycetota</taxon>
        <taxon>Actinomycetes</taxon>
        <taxon>Kitasatosporales</taxon>
        <taxon>Streptomycetaceae</taxon>
        <taxon>Streptomyces</taxon>
    </lineage>
</organism>
<dbReference type="RefSeq" id="WP_067365514.1">
    <property type="nucleotide sequence ID" value="NZ_BDQI01000008.1"/>
</dbReference>
<feature type="transmembrane region" description="Helical" evidence="2">
    <location>
        <begin position="75"/>
        <end position="97"/>
    </location>
</feature>
<evidence type="ECO:0000313" key="3">
    <source>
        <dbReference type="EMBL" id="GAX52845.1"/>
    </source>
</evidence>